<dbReference type="Proteomes" id="UP001276659">
    <property type="component" value="Unassembled WGS sequence"/>
</dbReference>
<comment type="caution">
    <text evidence="4">The sequence shown here is derived from an EMBL/GenBank/DDBJ whole genome shotgun (WGS) entry which is preliminary data.</text>
</comment>
<dbReference type="PANTHER" id="PTHR10039:SF15">
    <property type="entry name" value="NACHT DOMAIN-CONTAINING PROTEIN"/>
    <property type="match status" value="1"/>
</dbReference>
<dbReference type="InterPro" id="IPR002110">
    <property type="entry name" value="Ankyrin_rpt"/>
</dbReference>
<proteinExistence type="predicted"/>
<keyword evidence="2" id="KW-0040">ANK repeat</keyword>
<evidence type="ECO:0000313" key="5">
    <source>
        <dbReference type="Proteomes" id="UP001276659"/>
    </source>
</evidence>
<dbReference type="SUPFAM" id="SSF48403">
    <property type="entry name" value="Ankyrin repeat"/>
    <property type="match status" value="1"/>
</dbReference>
<dbReference type="Gene3D" id="1.25.40.20">
    <property type="entry name" value="Ankyrin repeat-containing domain"/>
    <property type="match status" value="1"/>
</dbReference>
<accession>A0AAD9ZD57</accession>
<dbReference type="PANTHER" id="PTHR10039">
    <property type="entry name" value="AMELOGENIN"/>
    <property type="match status" value="1"/>
</dbReference>
<name>A0AAD9ZD57_9LECA</name>
<feature type="repeat" description="ANK" evidence="2">
    <location>
        <begin position="377"/>
        <end position="409"/>
    </location>
</feature>
<evidence type="ECO:0000259" key="3">
    <source>
        <dbReference type="Pfam" id="PF24883"/>
    </source>
</evidence>
<dbReference type="InterPro" id="IPR056884">
    <property type="entry name" value="NPHP3-like_N"/>
</dbReference>
<evidence type="ECO:0000256" key="2">
    <source>
        <dbReference type="PROSITE-ProRule" id="PRU00023"/>
    </source>
</evidence>
<gene>
    <name evidence="4" type="ORF">OEA41_007694</name>
</gene>
<dbReference type="SMART" id="SM00248">
    <property type="entry name" value="ANK"/>
    <property type="match status" value="3"/>
</dbReference>
<organism evidence="4 5">
    <name type="scientific">Lepraria neglecta</name>
    <dbReference type="NCBI Taxonomy" id="209136"/>
    <lineage>
        <taxon>Eukaryota</taxon>
        <taxon>Fungi</taxon>
        <taxon>Dikarya</taxon>
        <taxon>Ascomycota</taxon>
        <taxon>Pezizomycotina</taxon>
        <taxon>Lecanoromycetes</taxon>
        <taxon>OSLEUM clade</taxon>
        <taxon>Lecanoromycetidae</taxon>
        <taxon>Lecanorales</taxon>
        <taxon>Lecanorineae</taxon>
        <taxon>Stereocaulaceae</taxon>
        <taxon>Lepraria</taxon>
    </lineage>
</organism>
<feature type="domain" description="Nephrocystin 3-like N-terminal" evidence="3">
    <location>
        <begin position="151"/>
        <end position="245"/>
    </location>
</feature>
<keyword evidence="5" id="KW-1185">Reference proteome</keyword>
<dbReference type="Pfam" id="PF12796">
    <property type="entry name" value="Ank_2"/>
    <property type="match status" value="1"/>
</dbReference>
<dbReference type="PROSITE" id="PS50088">
    <property type="entry name" value="ANK_REPEAT"/>
    <property type="match status" value="2"/>
</dbReference>
<evidence type="ECO:0000256" key="1">
    <source>
        <dbReference type="ARBA" id="ARBA00022737"/>
    </source>
</evidence>
<dbReference type="PROSITE" id="PS50297">
    <property type="entry name" value="ANK_REP_REGION"/>
    <property type="match status" value="2"/>
</dbReference>
<keyword evidence="1" id="KW-0677">Repeat</keyword>
<reference evidence="4" key="1">
    <citation type="submission" date="2022-11" db="EMBL/GenBank/DDBJ databases">
        <title>Chromosomal genome sequence assembly and mating type (MAT) locus characterization of the leprose asexual lichenized fungus Lepraria neglecta (Nyl.) Erichsen.</title>
        <authorList>
            <person name="Allen J.L."/>
            <person name="Pfeffer B."/>
        </authorList>
    </citation>
    <scope>NUCLEOTIDE SEQUENCE</scope>
    <source>
        <strain evidence="4">Allen 5258</strain>
    </source>
</reference>
<feature type="repeat" description="ANK" evidence="2">
    <location>
        <begin position="446"/>
        <end position="478"/>
    </location>
</feature>
<sequence>MGDPLSVTTSINPVLQLATSVAVYLRDVKDASKDCKKLVLEISCIHGILATLSDTISDVEDSDAWAVTIKTLAEPDGPLTILQTLLKQLEAKLSKCASATGFKKSSKSLLWPFSSKKTEEAVRAVERQKSLLTLALENDHILLSQEIRRETAALHTGVREIQKDRKSLAAGYIDLYKKMKESKKKTSLDRAEYSQLLTTVAKEFSTVFVVIDALDECDEDNRARLDFLKDIRSLQATVRIFATSRPIRSIEQDFQGAVQVKIHPQNADIDEFVQGRLESEPKFHAHVTVDAGLAQFIRDAVLEKCQGYQFRLAKLHMDALAKKAKCSKIAVINAASRLPSELNATYHDALERINGQHEEDSHLARQIYIVIRQSDHKLRISLHLAVELGTPAIVKALLQHGAEINTRNRWSEAPLRCAARRTNKIGVASLECRLDNDALVDPYDLNAITPLNLSAMSDNLQAVEILLSYRADVDGKQGVWQCSFGKTVSPLGPPTPLFSTVMNGNLDMIKMLLGMGAVVTTATRKVNSEFVKT</sequence>
<dbReference type="Pfam" id="PF24883">
    <property type="entry name" value="NPHP3_N"/>
    <property type="match status" value="1"/>
</dbReference>
<evidence type="ECO:0000313" key="4">
    <source>
        <dbReference type="EMBL" id="KAK3176371.1"/>
    </source>
</evidence>
<dbReference type="EMBL" id="JASNWA010000004">
    <property type="protein sequence ID" value="KAK3176371.1"/>
    <property type="molecule type" value="Genomic_DNA"/>
</dbReference>
<dbReference type="InterPro" id="IPR036770">
    <property type="entry name" value="Ankyrin_rpt-contain_sf"/>
</dbReference>
<dbReference type="AlphaFoldDB" id="A0AAD9ZD57"/>
<protein>
    <recommendedName>
        <fullName evidence="3">Nephrocystin 3-like N-terminal domain-containing protein</fullName>
    </recommendedName>
</protein>